<organism evidence="10 11">
    <name type="scientific">Ophiostoma piceae (strain UAMH 11346)</name>
    <name type="common">Sap stain fungus</name>
    <dbReference type="NCBI Taxonomy" id="1262450"/>
    <lineage>
        <taxon>Eukaryota</taxon>
        <taxon>Fungi</taxon>
        <taxon>Dikarya</taxon>
        <taxon>Ascomycota</taxon>
        <taxon>Pezizomycotina</taxon>
        <taxon>Sordariomycetes</taxon>
        <taxon>Sordariomycetidae</taxon>
        <taxon>Ophiostomatales</taxon>
        <taxon>Ophiostomataceae</taxon>
        <taxon>Ophiostoma</taxon>
    </lineage>
</organism>
<dbReference type="OMA" id="GMRIQFW"/>
<dbReference type="AlphaFoldDB" id="S3BXV1"/>
<gene>
    <name evidence="10" type="ORF">F503_02908</name>
</gene>
<dbReference type="EMBL" id="KE148154">
    <property type="protein sequence ID" value="EPE06079.1"/>
    <property type="molecule type" value="Genomic_DNA"/>
</dbReference>
<evidence type="ECO:0000313" key="11">
    <source>
        <dbReference type="Proteomes" id="UP000016923"/>
    </source>
</evidence>
<evidence type="ECO:0000256" key="5">
    <source>
        <dbReference type="ARBA" id="ARBA00022723"/>
    </source>
</evidence>
<dbReference type="InterPro" id="IPR002156">
    <property type="entry name" value="RNaseH_domain"/>
</dbReference>
<dbReference type="eggNOG" id="KOG3752">
    <property type="taxonomic scope" value="Eukaryota"/>
</dbReference>
<dbReference type="GO" id="GO:0004523">
    <property type="term" value="F:RNA-DNA hybrid ribonuclease activity"/>
    <property type="evidence" value="ECO:0007669"/>
    <property type="project" value="UniProtKB-EC"/>
</dbReference>
<dbReference type="InterPro" id="IPR050092">
    <property type="entry name" value="RNase_H"/>
</dbReference>
<evidence type="ECO:0000313" key="10">
    <source>
        <dbReference type="EMBL" id="EPE06079.1"/>
    </source>
</evidence>
<dbReference type="InterPro" id="IPR012337">
    <property type="entry name" value="RNaseH-like_sf"/>
</dbReference>
<dbReference type="STRING" id="1262450.S3BXV1"/>
<feature type="compositionally biased region" description="Acidic residues" evidence="8">
    <location>
        <begin position="62"/>
        <end position="73"/>
    </location>
</feature>
<keyword evidence="11" id="KW-1185">Reference proteome</keyword>
<evidence type="ECO:0000256" key="7">
    <source>
        <dbReference type="ARBA" id="ARBA00022801"/>
    </source>
</evidence>
<evidence type="ECO:0000256" key="2">
    <source>
        <dbReference type="ARBA" id="ARBA00005300"/>
    </source>
</evidence>
<dbReference type="PANTHER" id="PTHR10642:SF26">
    <property type="entry name" value="RIBONUCLEASE H1"/>
    <property type="match status" value="1"/>
</dbReference>
<dbReference type="GO" id="GO:0003676">
    <property type="term" value="F:nucleic acid binding"/>
    <property type="evidence" value="ECO:0007669"/>
    <property type="project" value="InterPro"/>
</dbReference>
<dbReference type="InterPro" id="IPR036397">
    <property type="entry name" value="RNaseH_sf"/>
</dbReference>
<keyword evidence="5" id="KW-0479">Metal-binding</keyword>
<evidence type="ECO:0000256" key="1">
    <source>
        <dbReference type="ARBA" id="ARBA00000077"/>
    </source>
</evidence>
<name>S3BXV1_OPHP1</name>
<dbReference type="VEuPathDB" id="FungiDB:F503_02908"/>
<dbReference type="Gene3D" id="3.30.420.10">
    <property type="entry name" value="Ribonuclease H-like superfamily/Ribonuclease H"/>
    <property type="match status" value="1"/>
</dbReference>
<feature type="region of interest" description="Disordered" evidence="8">
    <location>
        <begin position="59"/>
        <end position="97"/>
    </location>
</feature>
<dbReference type="PANTHER" id="PTHR10642">
    <property type="entry name" value="RIBONUCLEASE H1"/>
    <property type="match status" value="1"/>
</dbReference>
<dbReference type="HOGENOM" id="CLU_030894_4_1_1"/>
<accession>S3BXV1</accession>
<comment type="catalytic activity">
    <reaction evidence="1">
        <text>Endonucleolytic cleavage to 5'-phosphomonoester.</text>
        <dbReference type="EC" id="3.1.26.4"/>
    </reaction>
</comment>
<evidence type="ECO:0000259" key="9">
    <source>
        <dbReference type="PROSITE" id="PS50879"/>
    </source>
</evidence>
<dbReference type="Pfam" id="PF00075">
    <property type="entry name" value="RNase_H"/>
    <property type="match status" value="1"/>
</dbReference>
<dbReference type="CDD" id="cd13934">
    <property type="entry name" value="RNase_H_Dikarya_like"/>
    <property type="match status" value="1"/>
</dbReference>
<evidence type="ECO:0000256" key="3">
    <source>
        <dbReference type="ARBA" id="ARBA00012180"/>
    </source>
</evidence>
<protein>
    <recommendedName>
        <fullName evidence="3">ribonuclease H</fullName>
        <ecNumber evidence="3">3.1.26.4</ecNumber>
    </recommendedName>
</protein>
<keyword evidence="4" id="KW-0540">Nuclease</keyword>
<reference evidence="10 11" key="1">
    <citation type="journal article" date="2013" name="BMC Genomics">
        <title>The genome and transcriptome of the pine saprophyte Ophiostoma piceae, and a comparison with the bark beetle-associated pine pathogen Grosmannia clavigera.</title>
        <authorList>
            <person name="Haridas S."/>
            <person name="Wang Y."/>
            <person name="Lim L."/>
            <person name="Massoumi Alamouti S."/>
            <person name="Jackman S."/>
            <person name="Docking R."/>
            <person name="Robertson G."/>
            <person name="Birol I."/>
            <person name="Bohlmann J."/>
            <person name="Breuil C."/>
        </authorList>
    </citation>
    <scope>NUCLEOTIDE SEQUENCE [LARGE SCALE GENOMIC DNA]</scope>
    <source>
        <strain evidence="10 11">UAMH 11346</strain>
    </source>
</reference>
<sequence>MPRGWYLAQGLIPLGYSSSDDEEGPCELPNGRLVCGPHGLVSCHRCCSDYSFVDDVLSHAGDEDDEDDEDDSIVDSSDVPSHGPGDEDMHYDGGWDEEMRKGTGRDFPAKFVPPSASVTPLDLFSGRKAHMLVTRYTLQNDPGTALIHTDGACLNNGQPDPKAGWGFWHGLNPSGKRLVVTGRLEKKGPFGDDYAQSSNRAELRAVIAALGFRHWPGEGFRTLVIATDSEYVVEGSTKWAKTWVQNGWKTRAGPVKNKDLWVALLGQVEGFKEGGMVVKFWRIPRDWNTVADAAAKDAAAKEDAPNEWSRVFGVNI</sequence>
<dbReference type="Proteomes" id="UP000016923">
    <property type="component" value="Unassembled WGS sequence"/>
</dbReference>
<dbReference type="PROSITE" id="PS50879">
    <property type="entry name" value="RNASE_H_1"/>
    <property type="match status" value="1"/>
</dbReference>
<dbReference type="OrthoDB" id="407198at2759"/>
<evidence type="ECO:0000256" key="6">
    <source>
        <dbReference type="ARBA" id="ARBA00022759"/>
    </source>
</evidence>
<keyword evidence="6" id="KW-0255">Endonuclease</keyword>
<feature type="compositionally biased region" description="Basic and acidic residues" evidence="8">
    <location>
        <begin position="84"/>
        <end position="97"/>
    </location>
</feature>
<proteinExistence type="inferred from homology"/>
<keyword evidence="7" id="KW-0378">Hydrolase</keyword>
<feature type="domain" description="RNase H type-1" evidence="9">
    <location>
        <begin position="141"/>
        <end position="300"/>
    </location>
</feature>
<dbReference type="SUPFAM" id="SSF53098">
    <property type="entry name" value="Ribonuclease H-like"/>
    <property type="match status" value="1"/>
</dbReference>
<dbReference type="EC" id="3.1.26.4" evidence="3"/>
<dbReference type="GO" id="GO:0043137">
    <property type="term" value="P:DNA replication, removal of RNA primer"/>
    <property type="evidence" value="ECO:0007669"/>
    <property type="project" value="TreeGrafter"/>
</dbReference>
<dbReference type="GO" id="GO:0046872">
    <property type="term" value="F:metal ion binding"/>
    <property type="evidence" value="ECO:0007669"/>
    <property type="project" value="UniProtKB-KW"/>
</dbReference>
<evidence type="ECO:0000256" key="8">
    <source>
        <dbReference type="SAM" id="MobiDB-lite"/>
    </source>
</evidence>
<comment type="similarity">
    <text evidence="2">Belongs to the RNase H family.</text>
</comment>
<evidence type="ECO:0000256" key="4">
    <source>
        <dbReference type="ARBA" id="ARBA00022722"/>
    </source>
</evidence>